<dbReference type="SUPFAM" id="SSF48576">
    <property type="entry name" value="Terpenoid synthases"/>
    <property type="match status" value="1"/>
</dbReference>
<organism evidence="3 4">
    <name type="scientific">Phanerochaete carnosa (strain HHB-10118-sp)</name>
    <name type="common">White-rot fungus</name>
    <name type="synonym">Peniophora carnosa</name>
    <dbReference type="NCBI Taxonomy" id="650164"/>
    <lineage>
        <taxon>Eukaryota</taxon>
        <taxon>Fungi</taxon>
        <taxon>Dikarya</taxon>
        <taxon>Basidiomycota</taxon>
        <taxon>Agaricomycotina</taxon>
        <taxon>Agaricomycetes</taxon>
        <taxon>Polyporales</taxon>
        <taxon>Phanerochaetaceae</taxon>
        <taxon>Phanerochaete</taxon>
    </lineage>
</organism>
<dbReference type="SFLD" id="SFLDG01021">
    <property type="entry name" value="Trichodiene_Synthase_Like"/>
    <property type="match status" value="1"/>
</dbReference>
<reference evidence="3 4" key="1">
    <citation type="journal article" date="2012" name="BMC Genomics">
        <title>Comparative genomics of the white-rot fungi, Phanerochaete carnosa and P. chrysosporium, to elucidate the genetic basis of the distinct wood types they colonize.</title>
        <authorList>
            <person name="Suzuki H."/>
            <person name="MacDonald J."/>
            <person name="Syed K."/>
            <person name="Salamov A."/>
            <person name="Hori C."/>
            <person name="Aerts A."/>
            <person name="Henrissat B."/>
            <person name="Wiebenga A."/>
            <person name="vanKuyk P.A."/>
            <person name="Barry K."/>
            <person name="Lindquist E."/>
            <person name="LaButti K."/>
            <person name="Lapidus A."/>
            <person name="Lucas S."/>
            <person name="Coutinho P."/>
            <person name="Gong Y."/>
            <person name="Samejima M."/>
            <person name="Mahadevan R."/>
            <person name="Abou-Zaid M."/>
            <person name="de Vries R.P."/>
            <person name="Igarashi K."/>
            <person name="Yadav J.S."/>
            <person name="Grigoriev I.V."/>
            <person name="Master E.R."/>
        </authorList>
    </citation>
    <scope>NUCLEOTIDE SEQUENCE [LARGE SCALE GENOMIC DNA]</scope>
    <source>
        <strain evidence="3 4">HHB-10118-sp</strain>
    </source>
</reference>
<gene>
    <name evidence="3" type="ORF">PHACADRAFT_211256</name>
</gene>
<dbReference type="RefSeq" id="XP_007398269.1">
    <property type="nucleotide sequence ID" value="XM_007398207.1"/>
</dbReference>
<evidence type="ECO:0008006" key="5">
    <source>
        <dbReference type="Google" id="ProtNLM"/>
    </source>
</evidence>
<dbReference type="InParanoid" id="K5VQ23"/>
<dbReference type="InterPro" id="IPR008949">
    <property type="entry name" value="Isoprenoid_synthase_dom_sf"/>
</dbReference>
<protein>
    <recommendedName>
        <fullName evidence="5">Terpene synthase</fullName>
    </recommendedName>
</protein>
<keyword evidence="2" id="KW-0456">Lyase</keyword>
<comment type="similarity">
    <text evidence="1">Belongs to the trichodiene synthase family.</text>
</comment>
<dbReference type="OrthoDB" id="2998174at2759"/>
<dbReference type="GO" id="GO:0016838">
    <property type="term" value="F:carbon-oxygen lyase activity, acting on phosphates"/>
    <property type="evidence" value="ECO:0007669"/>
    <property type="project" value="InterPro"/>
</dbReference>
<sequence>MSPNSELQETALPAKSLDPTCYFLKPALCRYTITEFLRRAAIAMPTFDPSAFGDEIDRLIHAETKKWDVSGVPPDRLEHCLVTGINMAKTAYRHAPIETQVHIALWTALCVCVDDFDPGTSAIAEFAERFHAGLEQLHPLLDLYADILRWMPKFFGPYGAAAIVTSTVQFVTSTLVDKETDTMKLHHSARGYPLYKRNRNGVSEAYAFCICDKVHFSDVATHIQVTPEAIAYISHANDLFSFYKEELVGEKSNYVHDRACITGKDLEASLMDMLEDVVDVVDRGRKILEGEKERQAWESFLAGYVAFHFISPRYKLERLFNASD</sequence>
<dbReference type="HOGENOM" id="CLU_052212_0_1_1"/>
<dbReference type="AlphaFoldDB" id="K5VQ23"/>
<keyword evidence="4" id="KW-1185">Reference proteome</keyword>
<evidence type="ECO:0000256" key="2">
    <source>
        <dbReference type="ARBA" id="ARBA00023239"/>
    </source>
</evidence>
<accession>K5VQ23</accession>
<dbReference type="KEGG" id="pco:PHACADRAFT_211256"/>
<evidence type="ECO:0000256" key="1">
    <source>
        <dbReference type="ARBA" id="ARBA00007946"/>
    </source>
</evidence>
<dbReference type="GeneID" id="18913080"/>
<dbReference type="Gene3D" id="1.10.600.10">
    <property type="entry name" value="Farnesyl Diphosphate Synthase"/>
    <property type="match status" value="1"/>
</dbReference>
<dbReference type="Proteomes" id="UP000008370">
    <property type="component" value="Unassembled WGS sequence"/>
</dbReference>
<proteinExistence type="inferred from homology"/>
<evidence type="ECO:0000313" key="3">
    <source>
        <dbReference type="EMBL" id="EKM53583.1"/>
    </source>
</evidence>
<dbReference type="Pfam" id="PF06330">
    <property type="entry name" value="TRI5"/>
    <property type="match status" value="1"/>
</dbReference>
<dbReference type="SFLD" id="SFLDS00005">
    <property type="entry name" value="Isoprenoid_Synthase_Type_I"/>
    <property type="match status" value="1"/>
</dbReference>
<dbReference type="InterPro" id="IPR024652">
    <property type="entry name" value="Trichodiene_synth"/>
</dbReference>
<dbReference type="EMBL" id="JH930474">
    <property type="protein sequence ID" value="EKM53583.1"/>
    <property type="molecule type" value="Genomic_DNA"/>
</dbReference>
<name>K5VQ23_PHACS</name>
<evidence type="ECO:0000313" key="4">
    <source>
        <dbReference type="Proteomes" id="UP000008370"/>
    </source>
</evidence>